<evidence type="ECO:0000313" key="1">
    <source>
        <dbReference type="EMBL" id="KAJ8966103.1"/>
    </source>
</evidence>
<dbReference type="EMBL" id="JANEYF010001076">
    <property type="protein sequence ID" value="KAJ8966103.1"/>
    <property type="molecule type" value="Genomic_DNA"/>
</dbReference>
<dbReference type="Pfam" id="PF15992">
    <property type="entry name" value="DUF4769"/>
    <property type="match status" value="1"/>
</dbReference>
<proteinExistence type="predicted"/>
<dbReference type="AlphaFoldDB" id="A0AAV8ZL08"/>
<reference evidence="1" key="1">
    <citation type="journal article" date="2023" name="Insect Mol. Biol.">
        <title>Genome sequencing provides insights into the evolution of gene families encoding plant cell wall-degrading enzymes in longhorned beetles.</title>
        <authorList>
            <person name="Shin N.R."/>
            <person name="Okamura Y."/>
            <person name="Kirsch R."/>
            <person name="Pauchet Y."/>
        </authorList>
    </citation>
    <scope>NUCLEOTIDE SEQUENCE</scope>
    <source>
        <strain evidence="1">RBIC_L_NR</strain>
    </source>
</reference>
<dbReference type="PANTHER" id="PTHR10773">
    <property type="entry name" value="DNA-DIRECTED RNA POLYMERASES I, II, AND III SUBUNIT RPABC2"/>
    <property type="match status" value="1"/>
</dbReference>
<comment type="caution">
    <text evidence="1">The sequence shown here is derived from an EMBL/GenBank/DDBJ whole genome shotgun (WGS) entry which is preliminary data.</text>
</comment>
<dbReference type="InterPro" id="IPR031934">
    <property type="entry name" value="DUF4769"/>
</dbReference>
<dbReference type="PANTHER" id="PTHR10773:SF19">
    <property type="match status" value="1"/>
</dbReference>
<dbReference type="Proteomes" id="UP001162156">
    <property type="component" value="Unassembled WGS sequence"/>
</dbReference>
<protein>
    <submittedName>
        <fullName evidence="1">Uncharacterized protein</fullName>
    </submittedName>
</protein>
<organism evidence="1 2">
    <name type="scientific">Rhamnusium bicolor</name>
    <dbReference type="NCBI Taxonomy" id="1586634"/>
    <lineage>
        <taxon>Eukaryota</taxon>
        <taxon>Metazoa</taxon>
        <taxon>Ecdysozoa</taxon>
        <taxon>Arthropoda</taxon>
        <taxon>Hexapoda</taxon>
        <taxon>Insecta</taxon>
        <taxon>Pterygota</taxon>
        <taxon>Neoptera</taxon>
        <taxon>Endopterygota</taxon>
        <taxon>Coleoptera</taxon>
        <taxon>Polyphaga</taxon>
        <taxon>Cucujiformia</taxon>
        <taxon>Chrysomeloidea</taxon>
        <taxon>Cerambycidae</taxon>
        <taxon>Lepturinae</taxon>
        <taxon>Rhagiini</taxon>
        <taxon>Rhamnusium</taxon>
    </lineage>
</organism>
<evidence type="ECO:0000313" key="2">
    <source>
        <dbReference type="Proteomes" id="UP001162156"/>
    </source>
</evidence>
<name>A0AAV8ZL08_9CUCU</name>
<sequence>MSIITFTIVSALRHPFKSFNTDYLLQKWLRNNDLSGEIKQFALNNQIIATHHDGNLVYDEKKKKKGVLMPLQFQFTKMFEKDNLLKNMLNFMDELKNSERVTNFIQGKLWKDKVKLYPDKLVIPYFLYTDDFEINNPLGSHSGVHSICNVYYSFPCFPQENSKLENIFLAATIKCSDVKTLGNEKYFEFLVVELKYLEETGLSIKTGDQILQVHFVIALIIVTFSADYAKQVKLQHIFRYTPKFIRKMEVFDNDESLEHSYSQSGYVIRLMSQPQEAVDPEADVSENNQGISDDEANNSLENSIIIEDISYQESIQNNPDVEELRSLLISWKQEHLFDYFMVIKRHHIERLLKEFDMGTQILFEHNLEEWRKLMGIPLENRTLTATTLEQSHNIESARSTPDSDYASAGSSLRYSPYSSKSPSDPGSNIMLSQILNESAKASMLSEYFKKFSKFEEEQRNALIGIIARYFEDILEDAEATIRSMKFDNLSLEEFDHCWKACSKYRLDDINKLDSTAAILEKWPFYKQPSGFRLIDMDFTTKHENGDGLLKNWEQEVPKILLFLNGNVKDKIIKFLLNRIKNEDIEEMNKVNLLCDPSPVSDVWDELSQICGNVDGHEGIEELTENGNAIAEVKNIENMEITFQAKPELGEICVNESENIIRDIQDNCIIIQATTDILDELQKEKCQHGEEYINSKGKVKQKKAVVKGSMCLTQNCYFECPKKISFEEQTTINKHFWSLDDNGKAHYYSKHVERELAKRKRTEKENSRKQYSYRYFLTYNNIQIRPFFKPKKDLCDKCEAFKVLQNPNEKQLHENEEHIKRKNIGYQERQRDRVRSEDNVSVVTFDLQHVFALPKANIGHYYYQSKLNIVEDLPNLSKIILWSDNCVPQNRNSLLSCAIQAFLSSNESMEVEVIEHKYSEPGHGTLQEIDAAHSCVERYIRNLDIWTPMNLIKILTHMPSSWKFHFKVLQMHENDYLDYQTGSKKFNYKHIPFTKIKHIIYQKESFHQLSFRETFEEEKKEVSILKTKGVKLCEFPKIEKLNQAIGISEEKKNMFQGYASSNARSGKRVL</sequence>
<gene>
    <name evidence="1" type="ORF">NQ314_003740</name>
</gene>
<accession>A0AAV8ZL08</accession>
<keyword evidence="2" id="KW-1185">Reference proteome</keyword>